<evidence type="ECO:0000313" key="5">
    <source>
        <dbReference type="Proteomes" id="UP001139028"/>
    </source>
</evidence>
<evidence type="ECO:0000256" key="1">
    <source>
        <dbReference type="ARBA" id="ARBA00004167"/>
    </source>
</evidence>
<evidence type="ECO:0000256" key="2">
    <source>
        <dbReference type="SAM" id="Phobius"/>
    </source>
</evidence>
<dbReference type="Proteomes" id="UP001139028">
    <property type="component" value="Unassembled WGS sequence"/>
</dbReference>
<comment type="caution">
    <text evidence="4">The sequence shown here is derived from an EMBL/GenBank/DDBJ whole genome shotgun (WGS) entry which is preliminary data.</text>
</comment>
<dbReference type="Pfam" id="PF01145">
    <property type="entry name" value="Band_7"/>
    <property type="match status" value="1"/>
</dbReference>
<evidence type="ECO:0000313" key="4">
    <source>
        <dbReference type="EMBL" id="MCO1336149.1"/>
    </source>
</evidence>
<dbReference type="EMBL" id="JALBWM010000109">
    <property type="protein sequence ID" value="MCO1336149.1"/>
    <property type="molecule type" value="Genomic_DNA"/>
</dbReference>
<sequence length="311" mass="34518">MPEQFFEIFSIWPIVLGLAIVFLLAKAIVIVKPKQYHFVLFLGKYWKTATPGFNLIIPYLSWVDKKASTALHETPVELSLKTSNHVTFGLILKVQHQVASDVQLAYKALYDLENYQAQLRSFATDAAIPVANGIELEDVYNKKEQIADKAKERLRHFFHDYGVEIVDVLSDEPRLPKSVEVQANKVMEMQREKQAATYEAEAIREREVGKAKADGESVKIRMEKMGEARRVYAASAAEAIKVLTKAGTSADEALRFMTAIADNDALVTAARHGSTVVMATGQAQQVPVALAMPEQPSGSAKFRAADEVQHA</sequence>
<protein>
    <submittedName>
        <fullName evidence="4">SPFH domain-containing protein</fullName>
    </submittedName>
</protein>
<feature type="domain" description="Band 7" evidence="3">
    <location>
        <begin position="26"/>
        <end position="187"/>
    </location>
</feature>
<dbReference type="SMART" id="SM00244">
    <property type="entry name" value="PHB"/>
    <property type="match status" value="1"/>
</dbReference>
<proteinExistence type="predicted"/>
<dbReference type="InterPro" id="IPR036013">
    <property type="entry name" value="Band_7/SPFH_dom_sf"/>
</dbReference>
<dbReference type="PANTHER" id="PTHR43327">
    <property type="entry name" value="STOMATIN-LIKE PROTEIN 2, MITOCHONDRIAL"/>
    <property type="match status" value="1"/>
</dbReference>
<dbReference type="Gene3D" id="3.30.479.30">
    <property type="entry name" value="Band 7 domain"/>
    <property type="match status" value="1"/>
</dbReference>
<gene>
    <name evidence="4" type="ORF">MO867_17595</name>
</gene>
<dbReference type="GO" id="GO:0016020">
    <property type="term" value="C:membrane"/>
    <property type="evidence" value="ECO:0007669"/>
    <property type="project" value="UniProtKB-SubCell"/>
</dbReference>
<comment type="subcellular location">
    <subcellularLocation>
        <location evidence="1">Membrane</location>
        <topology evidence="1">Single-pass membrane protein</topology>
    </subcellularLocation>
</comment>
<dbReference type="AlphaFoldDB" id="A0A9X2J736"/>
<keyword evidence="2" id="KW-1133">Transmembrane helix</keyword>
<dbReference type="InterPro" id="IPR050710">
    <property type="entry name" value="Band7/mec-2_domain"/>
</dbReference>
<dbReference type="PANTHER" id="PTHR43327:SF10">
    <property type="entry name" value="STOMATIN-LIKE PROTEIN 2, MITOCHONDRIAL"/>
    <property type="match status" value="1"/>
</dbReference>
<dbReference type="InterPro" id="IPR001107">
    <property type="entry name" value="Band_7"/>
</dbReference>
<dbReference type="RefSeq" id="WP_252471587.1">
    <property type="nucleotide sequence ID" value="NZ_JALBWM010000109.1"/>
</dbReference>
<name>A0A9X2J736_9GAMM</name>
<evidence type="ECO:0000259" key="3">
    <source>
        <dbReference type="SMART" id="SM00244"/>
    </source>
</evidence>
<keyword evidence="2" id="KW-0812">Transmembrane</keyword>
<dbReference type="SUPFAM" id="SSF117892">
    <property type="entry name" value="Band 7/SPFH domain"/>
    <property type="match status" value="1"/>
</dbReference>
<organism evidence="4 5">
    <name type="scientific">Microbulbifer okhotskensis</name>
    <dbReference type="NCBI Taxonomy" id="2926617"/>
    <lineage>
        <taxon>Bacteria</taxon>
        <taxon>Pseudomonadati</taxon>
        <taxon>Pseudomonadota</taxon>
        <taxon>Gammaproteobacteria</taxon>
        <taxon>Cellvibrionales</taxon>
        <taxon>Microbulbiferaceae</taxon>
        <taxon>Microbulbifer</taxon>
    </lineage>
</organism>
<reference evidence="4" key="1">
    <citation type="journal article" date="2022" name="Arch. Microbiol.">
        <title>Microbulbifer okhotskensis sp. nov., isolated from a deep bottom sediment of the Okhotsk Sea.</title>
        <authorList>
            <person name="Romanenko L."/>
            <person name="Kurilenko V."/>
            <person name="Otstavnykh N."/>
            <person name="Velansky P."/>
            <person name="Isaeva M."/>
            <person name="Mikhailov V."/>
        </authorList>
    </citation>
    <scope>NUCLEOTIDE SEQUENCE</scope>
    <source>
        <strain evidence="4">OS29</strain>
    </source>
</reference>
<keyword evidence="2" id="KW-0472">Membrane</keyword>
<accession>A0A9X2J736</accession>
<feature type="transmembrane region" description="Helical" evidence="2">
    <location>
        <begin position="12"/>
        <end position="31"/>
    </location>
</feature>
<keyword evidence="5" id="KW-1185">Reference proteome</keyword>